<gene>
    <name evidence="1" type="ORF">MLD38_004375</name>
</gene>
<evidence type="ECO:0000313" key="1">
    <source>
        <dbReference type="EMBL" id="KAI4386444.1"/>
    </source>
</evidence>
<evidence type="ECO:0000313" key="2">
    <source>
        <dbReference type="Proteomes" id="UP001057402"/>
    </source>
</evidence>
<name>A0ACB9S5M1_9MYRT</name>
<reference evidence="2" key="1">
    <citation type="journal article" date="2023" name="Front. Plant Sci.">
        <title>Chromosomal-level genome assembly of Melastoma candidum provides insights into trichome evolution.</title>
        <authorList>
            <person name="Zhong Y."/>
            <person name="Wu W."/>
            <person name="Sun C."/>
            <person name="Zou P."/>
            <person name="Liu Y."/>
            <person name="Dai S."/>
            <person name="Zhou R."/>
        </authorList>
    </citation>
    <scope>NUCLEOTIDE SEQUENCE [LARGE SCALE GENOMIC DNA]</scope>
</reference>
<comment type="caution">
    <text evidence="1">The sequence shown here is derived from an EMBL/GenBank/DDBJ whole genome shotgun (WGS) entry which is preliminary data.</text>
</comment>
<accession>A0ACB9S5M1</accession>
<proteinExistence type="predicted"/>
<dbReference type="EMBL" id="CM042881">
    <property type="protein sequence ID" value="KAI4386444.1"/>
    <property type="molecule type" value="Genomic_DNA"/>
</dbReference>
<organism evidence="1 2">
    <name type="scientific">Melastoma candidum</name>
    <dbReference type="NCBI Taxonomy" id="119954"/>
    <lineage>
        <taxon>Eukaryota</taxon>
        <taxon>Viridiplantae</taxon>
        <taxon>Streptophyta</taxon>
        <taxon>Embryophyta</taxon>
        <taxon>Tracheophyta</taxon>
        <taxon>Spermatophyta</taxon>
        <taxon>Magnoliopsida</taxon>
        <taxon>eudicotyledons</taxon>
        <taxon>Gunneridae</taxon>
        <taxon>Pentapetalae</taxon>
        <taxon>rosids</taxon>
        <taxon>malvids</taxon>
        <taxon>Myrtales</taxon>
        <taxon>Melastomataceae</taxon>
        <taxon>Melastomatoideae</taxon>
        <taxon>Melastomateae</taxon>
        <taxon>Melastoma</taxon>
    </lineage>
</organism>
<protein>
    <submittedName>
        <fullName evidence="1">Uncharacterized protein</fullName>
    </submittedName>
</protein>
<sequence>MDSFPPPSKVMLSGFMVWVLLSAWDVAVGQLHADSSPMDEAERDALFSAIRGFVGDGWNGSDLYPDPCGWTPIQGVSCDLYNGLWYITALTVGPVHDNSLVCSENPVFAPQLFELARLKSLSLYSCFVQQKADPVSIPLRGWERIVDTIESLEFRSNPGLVGQLPSGISLLQRLDSLVVLDNGLNGDLPSSLTNLTRLRRLVLSWNSFTGSIPSEYGRLTELLILDLSGNSLSGPLPPSLGNLTSLLKLDLSNNRRLSGHLPEQLNNLRNLTLLDLRDNNLTGGLPRTTFEGMVSLKGMLLSNNPLGGGLEDIAWENLKRLEILDLDNLRLTGTIPKSISCLESLRYLGLGNNNLTGTLPADEISSLSGINTVHVNGNDLIGELKFPEWFYRKLGARFSAWNNPNLCYPTELTSKGVQPNGVSPCRSPDSGEEEINGNSKARLDDRDGEVGWSSSNSRSKPDDAPSSSSGSLSYLGYYTRELEVVVMLGLALVVLWEW</sequence>
<keyword evidence="2" id="KW-1185">Reference proteome</keyword>
<dbReference type="Proteomes" id="UP001057402">
    <property type="component" value="Chromosome 2"/>
</dbReference>